<reference evidence="3" key="1">
    <citation type="journal article" date="2021" name="Mol. Ecol. Resour.">
        <title>Apolygus lucorum genome provides insights into omnivorousness and mesophyll feeding.</title>
        <authorList>
            <person name="Liu Y."/>
            <person name="Liu H."/>
            <person name="Wang H."/>
            <person name="Huang T."/>
            <person name="Liu B."/>
            <person name="Yang B."/>
            <person name="Yin L."/>
            <person name="Li B."/>
            <person name="Zhang Y."/>
            <person name="Zhang S."/>
            <person name="Jiang F."/>
            <person name="Zhang X."/>
            <person name="Ren Y."/>
            <person name="Wang B."/>
            <person name="Wang S."/>
            <person name="Lu Y."/>
            <person name="Wu K."/>
            <person name="Fan W."/>
            <person name="Wang G."/>
        </authorList>
    </citation>
    <scope>NUCLEOTIDE SEQUENCE</scope>
    <source>
        <strain evidence="3">12Hb</strain>
    </source>
</reference>
<evidence type="ECO:0000313" key="4">
    <source>
        <dbReference type="Proteomes" id="UP000466442"/>
    </source>
</evidence>
<organism evidence="3 4">
    <name type="scientific">Apolygus lucorum</name>
    <name type="common">Small green plant bug</name>
    <name type="synonym">Lygocoris lucorum</name>
    <dbReference type="NCBI Taxonomy" id="248454"/>
    <lineage>
        <taxon>Eukaryota</taxon>
        <taxon>Metazoa</taxon>
        <taxon>Ecdysozoa</taxon>
        <taxon>Arthropoda</taxon>
        <taxon>Hexapoda</taxon>
        <taxon>Insecta</taxon>
        <taxon>Pterygota</taxon>
        <taxon>Neoptera</taxon>
        <taxon>Paraneoptera</taxon>
        <taxon>Hemiptera</taxon>
        <taxon>Heteroptera</taxon>
        <taxon>Panheteroptera</taxon>
        <taxon>Cimicomorpha</taxon>
        <taxon>Miridae</taxon>
        <taxon>Mirini</taxon>
        <taxon>Apolygus</taxon>
    </lineage>
</organism>
<feature type="compositionally biased region" description="Basic residues" evidence="1">
    <location>
        <begin position="53"/>
        <end position="68"/>
    </location>
</feature>
<sequence length="68" mass="7593">MKFAFAAFVFILIFAALFIPLQAQEKALSTGGSSVEQQPFHEESSSRQTRSGCGKKKKGKKGWKKWGR</sequence>
<dbReference type="AlphaFoldDB" id="A0A8S9XMY5"/>
<evidence type="ECO:0000256" key="1">
    <source>
        <dbReference type="SAM" id="MobiDB-lite"/>
    </source>
</evidence>
<accession>A0A8S9XMY5</accession>
<evidence type="ECO:0000256" key="2">
    <source>
        <dbReference type="SAM" id="SignalP"/>
    </source>
</evidence>
<gene>
    <name evidence="3" type="ORF">GE061_015399</name>
</gene>
<proteinExistence type="predicted"/>
<comment type="caution">
    <text evidence="3">The sequence shown here is derived from an EMBL/GenBank/DDBJ whole genome shotgun (WGS) entry which is preliminary data.</text>
</comment>
<protein>
    <submittedName>
        <fullName evidence="3">Uncharacterized protein</fullName>
    </submittedName>
</protein>
<dbReference type="Proteomes" id="UP000466442">
    <property type="component" value="Unassembled WGS sequence"/>
</dbReference>
<dbReference type="EMBL" id="WIXP02000006">
    <property type="protein sequence ID" value="KAF6209651.1"/>
    <property type="molecule type" value="Genomic_DNA"/>
</dbReference>
<feature type="chain" id="PRO_5035741760" evidence="2">
    <location>
        <begin position="24"/>
        <end position="68"/>
    </location>
</feature>
<keyword evidence="4" id="KW-1185">Reference proteome</keyword>
<feature type="region of interest" description="Disordered" evidence="1">
    <location>
        <begin position="32"/>
        <end position="68"/>
    </location>
</feature>
<evidence type="ECO:0000313" key="3">
    <source>
        <dbReference type="EMBL" id="KAF6209651.1"/>
    </source>
</evidence>
<name>A0A8S9XMY5_APOLU</name>
<feature type="signal peptide" evidence="2">
    <location>
        <begin position="1"/>
        <end position="23"/>
    </location>
</feature>
<keyword evidence="2" id="KW-0732">Signal</keyword>